<dbReference type="AlphaFoldDB" id="A0A9X1VCP0"/>
<evidence type="ECO:0000313" key="1">
    <source>
        <dbReference type="EMBL" id="MCI1186734.1"/>
    </source>
</evidence>
<protein>
    <submittedName>
        <fullName evidence="1">Uncharacterized protein</fullName>
    </submittedName>
</protein>
<evidence type="ECO:0000313" key="2">
    <source>
        <dbReference type="Proteomes" id="UP001139193"/>
    </source>
</evidence>
<accession>A0A9X1VCP0</accession>
<sequence>MKRPPLSCLLLLPLLAVLLFGNCGGGVRGFLNKSRPENRERMRALVVLRLQQRAAARQQLRGRARQEAYWRIEQQIDARFDSLVHGSKKFRNRRNKVERQLLRMPPSSLAKP</sequence>
<dbReference type="Proteomes" id="UP001139193">
    <property type="component" value="Unassembled WGS sequence"/>
</dbReference>
<organism evidence="1 2">
    <name type="scientific">Hymenobacter cyanobacteriorum</name>
    <dbReference type="NCBI Taxonomy" id="2926463"/>
    <lineage>
        <taxon>Bacteria</taxon>
        <taxon>Pseudomonadati</taxon>
        <taxon>Bacteroidota</taxon>
        <taxon>Cytophagia</taxon>
        <taxon>Cytophagales</taxon>
        <taxon>Hymenobacteraceae</taxon>
        <taxon>Hymenobacter</taxon>
    </lineage>
</organism>
<keyword evidence="2" id="KW-1185">Reference proteome</keyword>
<gene>
    <name evidence="1" type="ORF">MON38_04840</name>
</gene>
<reference evidence="1" key="1">
    <citation type="submission" date="2022-03" db="EMBL/GenBank/DDBJ databases">
        <title>Bacterial whole genome sequence for Hymenobacter sp. DH14.</title>
        <authorList>
            <person name="Le V."/>
        </authorList>
    </citation>
    <scope>NUCLEOTIDE SEQUENCE</scope>
    <source>
        <strain evidence="1">DH14</strain>
    </source>
</reference>
<name>A0A9X1VCP0_9BACT</name>
<proteinExistence type="predicted"/>
<dbReference type="EMBL" id="JALBGC010000001">
    <property type="protein sequence ID" value="MCI1186734.1"/>
    <property type="molecule type" value="Genomic_DNA"/>
</dbReference>
<dbReference type="RefSeq" id="WP_241935001.1">
    <property type="nucleotide sequence ID" value="NZ_JALBGC010000001.1"/>
</dbReference>
<comment type="caution">
    <text evidence="1">The sequence shown here is derived from an EMBL/GenBank/DDBJ whole genome shotgun (WGS) entry which is preliminary data.</text>
</comment>